<sequence length="155" mass="17313">MTPKQLLIVAHAPSPNTRKLAEAALRGARHPDIEQVETRWVPPLEAQPQDVLQADAIILGTTENLGYMSGALKDFFDRCYYPVLEEKQGLPCALYIRAGMDGTGTRRAVESIVTGLRWNWLQAPLTLRGDWQDDFEQQVEELGLYMAAGLDNAVF</sequence>
<evidence type="ECO:0000313" key="3">
    <source>
        <dbReference type="EMBL" id="PBK04278.1"/>
    </source>
</evidence>
<evidence type="ECO:0000256" key="1">
    <source>
        <dbReference type="ARBA" id="ARBA00022643"/>
    </source>
</evidence>
<proteinExistence type="predicted"/>
<feature type="domain" description="NADPH-dependent FMN reductase-like" evidence="2">
    <location>
        <begin position="46"/>
        <end position="117"/>
    </location>
</feature>
<comment type="caution">
    <text evidence="3">The sequence shown here is derived from an EMBL/GenBank/DDBJ whole genome shotgun (WGS) entry which is preliminary data.</text>
</comment>
<dbReference type="GO" id="GO:0016655">
    <property type="term" value="F:oxidoreductase activity, acting on NAD(P)H, quinone or similar compound as acceptor"/>
    <property type="evidence" value="ECO:0007669"/>
    <property type="project" value="UniProtKB-ARBA"/>
</dbReference>
<dbReference type="SUPFAM" id="SSF52218">
    <property type="entry name" value="Flavoproteins"/>
    <property type="match status" value="1"/>
</dbReference>
<dbReference type="RefSeq" id="WP_096004588.1">
    <property type="nucleotide sequence ID" value="NZ_NTMR01000011.1"/>
</dbReference>
<dbReference type="Gene3D" id="3.40.50.360">
    <property type="match status" value="1"/>
</dbReference>
<evidence type="ECO:0000259" key="2">
    <source>
        <dbReference type="Pfam" id="PF03358"/>
    </source>
</evidence>
<evidence type="ECO:0000313" key="4">
    <source>
        <dbReference type="Proteomes" id="UP000242313"/>
    </source>
</evidence>
<reference evidence="3 4" key="1">
    <citation type="submission" date="2017-09" db="EMBL/GenBank/DDBJ databases">
        <title>Pseudomonas abyssi sp. nov. isolated from Abyssopelagic Water.</title>
        <authorList>
            <person name="Wei Y."/>
        </authorList>
    </citation>
    <scope>NUCLEOTIDE SEQUENCE [LARGE SCALE GENOMIC DNA]</scope>
    <source>
        <strain evidence="3 4">MT5</strain>
    </source>
</reference>
<keyword evidence="1" id="KW-0285">Flavoprotein</keyword>
<dbReference type="Pfam" id="PF03358">
    <property type="entry name" value="FMN_red"/>
    <property type="match status" value="1"/>
</dbReference>
<dbReference type="AlphaFoldDB" id="A0A2A3MHI4"/>
<dbReference type="Proteomes" id="UP000242313">
    <property type="component" value="Unassembled WGS sequence"/>
</dbReference>
<dbReference type="InterPro" id="IPR005025">
    <property type="entry name" value="FMN_Rdtase-like_dom"/>
</dbReference>
<accession>A0A2A3MHI4</accession>
<organism evidence="3 4">
    <name type="scientific">Pseudomonas abyssi</name>
    <dbReference type="NCBI Taxonomy" id="170540"/>
    <lineage>
        <taxon>Bacteria</taxon>
        <taxon>Pseudomonadati</taxon>
        <taxon>Pseudomonadota</taxon>
        <taxon>Gammaproteobacteria</taxon>
        <taxon>Pseudomonadales</taxon>
        <taxon>Pseudomonadaceae</taxon>
        <taxon>Pseudomonas</taxon>
    </lineage>
</organism>
<keyword evidence="1" id="KW-0288">FMN</keyword>
<dbReference type="InterPro" id="IPR029039">
    <property type="entry name" value="Flavoprotein-like_sf"/>
</dbReference>
<keyword evidence="4" id="KW-1185">Reference proteome</keyword>
<dbReference type="EMBL" id="NTMR01000011">
    <property type="protein sequence ID" value="PBK04278.1"/>
    <property type="molecule type" value="Genomic_DNA"/>
</dbReference>
<gene>
    <name evidence="3" type="ORF">CNQ84_09180</name>
</gene>
<protein>
    <submittedName>
        <fullName evidence="3">Flavodoxin</fullName>
    </submittedName>
</protein>
<name>A0A2A3MHI4_9PSED</name>